<accession>A0A1R0H224</accession>
<name>A0A1R0H224_9FUNG</name>
<dbReference type="AlphaFoldDB" id="A0A1R0H224"/>
<dbReference type="OrthoDB" id="5588333at2759"/>
<protein>
    <submittedName>
        <fullName evidence="1">Uncharacterized protein</fullName>
    </submittedName>
</protein>
<keyword evidence="2" id="KW-1185">Reference proteome</keyword>
<proteinExistence type="predicted"/>
<reference evidence="1 2" key="1">
    <citation type="journal article" date="2016" name="Mol. Biol. Evol.">
        <title>Genome-Wide Survey of Gut Fungi (Harpellales) Reveals the First Horizontally Transferred Ubiquitin Gene from a Mosquito Host.</title>
        <authorList>
            <person name="Wang Y."/>
            <person name="White M.M."/>
            <person name="Kvist S."/>
            <person name="Moncalvo J.M."/>
        </authorList>
    </citation>
    <scope>NUCLEOTIDE SEQUENCE [LARGE SCALE GENOMIC DNA]</scope>
    <source>
        <strain evidence="1 2">ALG-7-W6</strain>
    </source>
</reference>
<organism evidence="1 2">
    <name type="scientific">Smittium mucronatum</name>
    <dbReference type="NCBI Taxonomy" id="133383"/>
    <lineage>
        <taxon>Eukaryota</taxon>
        <taxon>Fungi</taxon>
        <taxon>Fungi incertae sedis</taxon>
        <taxon>Zoopagomycota</taxon>
        <taxon>Kickxellomycotina</taxon>
        <taxon>Harpellomycetes</taxon>
        <taxon>Harpellales</taxon>
        <taxon>Legeriomycetaceae</taxon>
        <taxon>Smittium</taxon>
    </lineage>
</organism>
<evidence type="ECO:0000313" key="1">
    <source>
        <dbReference type="EMBL" id="OLY83186.1"/>
    </source>
</evidence>
<dbReference type="Proteomes" id="UP000187455">
    <property type="component" value="Unassembled WGS sequence"/>
</dbReference>
<dbReference type="EMBL" id="LSSL01001022">
    <property type="protein sequence ID" value="OLY83186.1"/>
    <property type="molecule type" value="Genomic_DNA"/>
</dbReference>
<sequence>MLAFIFLCSYARNDVYSIDDKSAVLLDTSLTFVIVAPKEKRQGRSIERPCIRLGPQKAVIGNKIGKYIKSITGLISIEVGKGYITTRAIGATLAPNAGIPDEVIIPQVNWSGYEMFDRYYRLSRDPSINIT</sequence>
<comment type="caution">
    <text evidence="1">The sequence shown here is derived from an EMBL/GenBank/DDBJ whole genome shotgun (WGS) entry which is preliminary data.</text>
</comment>
<gene>
    <name evidence="1" type="ORF">AYI68_g2683</name>
</gene>
<evidence type="ECO:0000313" key="2">
    <source>
        <dbReference type="Proteomes" id="UP000187455"/>
    </source>
</evidence>